<dbReference type="Gene3D" id="3.60.21.10">
    <property type="match status" value="1"/>
</dbReference>
<dbReference type="InterPro" id="IPR024654">
    <property type="entry name" value="Calcineurin-like_PHP_lpxH"/>
</dbReference>
<keyword evidence="2" id="KW-0479">Metal-binding</keyword>
<dbReference type="InterPro" id="IPR041802">
    <property type="entry name" value="MPP_YfcE"/>
</dbReference>
<dbReference type="EMBL" id="CADCTU010000136">
    <property type="protein sequence ID" value="CAA9298178.1"/>
    <property type="molecule type" value="Genomic_DNA"/>
</dbReference>
<evidence type="ECO:0000256" key="1">
    <source>
        <dbReference type="ARBA" id="ARBA00008950"/>
    </source>
</evidence>
<dbReference type="AlphaFoldDB" id="A0A6J4K7X0"/>
<proteinExistence type="inferred from homology"/>
<dbReference type="Pfam" id="PF12850">
    <property type="entry name" value="Metallophos_2"/>
    <property type="match status" value="1"/>
</dbReference>
<evidence type="ECO:0000259" key="3">
    <source>
        <dbReference type="Pfam" id="PF12850"/>
    </source>
</evidence>
<dbReference type="PANTHER" id="PTHR43165:SF1">
    <property type="entry name" value="PHOSPHODIESTERASE MJ0936"/>
    <property type="match status" value="1"/>
</dbReference>
<dbReference type="NCBIfam" id="TIGR00040">
    <property type="entry name" value="yfcE"/>
    <property type="match status" value="1"/>
</dbReference>
<reference evidence="4" key="1">
    <citation type="submission" date="2020-02" db="EMBL/GenBank/DDBJ databases">
        <authorList>
            <person name="Meier V. D."/>
        </authorList>
    </citation>
    <scope>NUCLEOTIDE SEQUENCE</scope>
    <source>
        <strain evidence="4">AVDCRST_MAG11</strain>
    </source>
</reference>
<dbReference type="InterPro" id="IPR029052">
    <property type="entry name" value="Metallo-depent_PP-like"/>
</dbReference>
<dbReference type="CDD" id="cd00841">
    <property type="entry name" value="MPP_YfcE"/>
    <property type="match status" value="1"/>
</dbReference>
<comment type="similarity">
    <text evidence="1 2">Belongs to the metallophosphoesterase superfamily. YfcE family.</text>
</comment>
<protein>
    <recommendedName>
        <fullName evidence="2">Phosphoesterase</fullName>
        <ecNumber evidence="2">3.1.4.-</ecNumber>
    </recommendedName>
</protein>
<comment type="cofactor">
    <cofactor evidence="2">
        <name>a divalent metal cation</name>
        <dbReference type="ChEBI" id="CHEBI:60240"/>
    </cofactor>
</comment>
<evidence type="ECO:0000256" key="2">
    <source>
        <dbReference type="RuleBase" id="RU362039"/>
    </source>
</evidence>
<gene>
    <name evidence="4" type="ORF">AVDCRST_MAG11-636</name>
</gene>
<dbReference type="SUPFAM" id="SSF56300">
    <property type="entry name" value="Metallo-dependent phosphatases"/>
    <property type="match status" value="1"/>
</dbReference>
<sequence length="170" mass="18336">MRVGLIADTHDRVPAVAALLRQMAAGGVEIVLHAGDFCSPFSLAPFRDVQLPAAGVFGRNDGDQEGLLAAATRVPTGIEIFQSPHSIELGGRRVLLVHDLSEVARRSVDGHEVVVHGCSHREEIRMRGETMIVNPGEGCGWVTGSPTAAILDLDSRRVEILKLTGPEWRF</sequence>
<name>A0A6J4K7X0_9BACT</name>
<dbReference type="InterPro" id="IPR053193">
    <property type="entry name" value="MetalloPDE_YfcE-like"/>
</dbReference>
<dbReference type="PANTHER" id="PTHR43165">
    <property type="entry name" value="METALLOPHOSPHOESTERASE"/>
    <property type="match status" value="1"/>
</dbReference>
<dbReference type="GO" id="GO:0046872">
    <property type="term" value="F:metal ion binding"/>
    <property type="evidence" value="ECO:0007669"/>
    <property type="project" value="UniProtKB-KW"/>
</dbReference>
<feature type="domain" description="Calcineurin-like phosphoesterase" evidence="3">
    <location>
        <begin position="1"/>
        <end position="155"/>
    </location>
</feature>
<accession>A0A6J4K7X0</accession>
<organism evidence="4">
    <name type="scientific">uncultured Gemmatimonadaceae bacterium</name>
    <dbReference type="NCBI Taxonomy" id="246130"/>
    <lineage>
        <taxon>Bacteria</taxon>
        <taxon>Pseudomonadati</taxon>
        <taxon>Gemmatimonadota</taxon>
        <taxon>Gemmatimonadia</taxon>
        <taxon>Gemmatimonadales</taxon>
        <taxon>Gemmatimonadaceae</taxon>
        <taxon>environmental samples</taxon>
    </lineage>
</organism>
<evidence type="ECO:0000313" key="4">
    <source>
        <dbReference type="EMBL" id="CAA9298178.1"/>
    </source>
</evidence>
<dbReference type="GO" id="GO:0016787">
    <property type="term" value="F:hydrolase activity"/>
    <property type="evidence" value="ECO:0007669"/>
    <property type="project" value="UniProtKB-UniRule"/>
</dbReference>
<dbReference type="InterPro" id="IPR000979">
    <property type="entry name" value="Phosphodiesterase_MJ0936/Vps29"/>
</dbReference>
<dbReference type="EC" id="3.1.4.-" evidence="2"/>